<keyword evidence="4 8" id="KW-1133">Transmembrane helix</keyword>
<feature type="transmembrane region" description="Helical" evidence="8">
    <location>
        <begin position="454"/>
        <end position="476"/>
    </location>
</feature>
<evidence type="ECO:0000256" key="6">
    <source>
        <dbReference type="ARBA" id="ARBA00023170"/>
    </source>
</evidence>
<dbReference type="RefSeq" id="XP_026732501.1">
    <property type="nucleotide sequence ID" value="XM_026876700.1"/>
</dbReference>
<dbReference type="InterPro" id="IPR052192">
    <property type="entry name" value="Insect_Ionotropic_Sensory_Rcpt"/>
</dbReference>
<proteinExistence type="predicted"/>
<evidence type="ECO:0000256" key="1">
    <source>
        <dbReference type="ARBA" id="ARBA00004651"/>
    </source>
</evidence>
<evidence type="ECO:0000256" key="2">
    <source>
        <dbReference type="ARBA" id="ARBA00022475"/>
    </source>
</evidence>
<evidence type="ECO:0000256" key="7">
    <source>
        <dbReference type="ARBA" id="ARBA00023180"/>
    </source>
</evidence>
<keyword evidence="5 8" id="KW-0472">Membrane</keyword>
<gene>
    <name evidence="11" type="primary">LOC113497238</name>
</gene>
<evidence type="ECO:0000313" key="11">
    <source>
        <dbReference type="RefSeq" id="XP_026732501.1"/>
    </source>
</evidence>
<dbReference type="AlphaFoldDB" id="A0A7E5VWL6"/>
<dbReference type="Proteomes" id="UP000322000">
    <property type="component" value="Chromosome 9"/>
</dbReference>
<evidence type="ECO:0000259" key="9">
    <source>
        <dbReference type="Pfam" id="PF24061"/>
    </source>
</evidence>
<keyword evidence="6" id="KW-0675">Receptor</keyword>
<accession>A0A7E5VWL6</accession>
<dbReference type="PANTHER" id="PTHR42643">
    <property type="entry name" value="IONOTROPIC RECEPTOR 20A-RELATED"/>
    <property type="match status" value="1"/>
</dbReference>
<name>A0A7E5VWL6_TRINI</name>
<evidence type="ECO:0000256" key="4">
    <source>
        <dbReference type="ARBA" id="ARBA00022989"/>
    </source>
</evidence>
<feature type="transmembrane region" description="Helical" evidence="8">
    <location>
        <begin position="214"/>
        <end position="236"/>
    </location>
</feature>
<dbReference type="SUPFAM" id="SSF53850">
    <property type="entry name" value="Periplasmic binding protein-like II"/>
    <property type="match status" value="1"/>
</dbReference>
<dbReference type="GO" id="GO:0005886">
    <property type="term" value="C:plasma membrane"/>
    <property type="evidence" value="ECO:0007669"/>
    <property type="project" value="UniProtKB-SubCell"/>
</dbReference>
<keyword evidence="3 8" id="KW-0812">Transmembrane</keyword>
<feature type="domain" description="Putative ionotropic receptor ligand binding" evidence="9">
    <location>
        <begin position="23"/>
        <end position="87"/>
    </location>
</feature>
<keyword evidence="2" id="KW-1003">Cell membrane</keyword>
<dbReference type="InParanoid" id="A0A7E5VWL6"/>
<comment type="subcellular location">
    <subcellularLocation>
        <location evidence="1">Cell membrane</location>
        <topology evidence="1">Multi-pass membrane protein</topology>
    </subcellularLocation>
</comment>
<keyword evidence="7" id="KW-0325">Glycoprotein</keyword>
<reference evidence="11" key="1">
    <citation type="submission" date="2025-08" db="UniProtKB">
        <authorList>
            <consortium name="RefSeq"/>
        </authorList>
    </citation>
    <scope>IDENTIFICATION</scope>
</reference>
<dbReference type="Pfam" id="PF24061">
    <property type="entry name" value="LBD_receptor"/>
    <property type="match status" value="1"/>
</dbReference>
<protein>
    <submittedName>
        <fullName evidence="11">Uncharacterized protein LOC113497238</fullName>
    </submittedName>
</protein>
<dbReference type="OrthoDB" id="7457888at2759"/>
<dbReference type="KEGG" id="tnl:113497238"/>
<evidence type="ECO:0000313" key="10">
    <source>
        <dbReference type="Proteomes" id="UP000322000"/>
    </source>
</evidence>
<feature type="transmembrane region" description="Helical" evidence="8">
    <location>
        <begin position="271"/>
        <end position="289"/>
    </location>
</feature>
<keyword evidence="10" id="KW-1185">Reference proteome</keyword>
<evidence type="ECO:0000256" key="5">
    <source>
        <dbReference type="ARBA" id="ARBA00023136"/>
    </source>
</evidence>
<dbReference type="InterPro" id="IPR056198">
    <property type="entry name" value="LBD_receptor"/>
</dbReference>
<evidence type="ECO:0000256" key="3">
    <source>
        <dbReference type="ARBA" id="ARBA00022692"/>
    </source>
</evidence>
<evidence type="ECO:0000256" key="8">
    <source>
        <dbReference type="SAM" id="Phobius"/>
    </source>
</evidence>
<dbReference type="PANTHER" id="PTHR42643:SF24">
    <property type="entry name" value="IONOTROPIC RECEPTOR 60A"/>
    <property type="match status" value="1"/>
</dbReference>
<dbReference type="GeneID" id="113497238"/>
<sequence>MLRDFKWNPSARILIVIKSLKQIELKTIFDVLLKQHVINVVVVNGTDDALLYTYNPFDHYGCGRNYKYVEALGTCLQTDTNLFPNKLVTGLRNCTLRAAVPDRPPYAINPALVKKGIKMGAEQYALQLITEPEEIKVNYTYAYDFETFTTITPDLKIDGPLNKLYKGEVDVMFGEAFLVAARAEAFTYISGYLDISDQMYFFVKRAPDVPAWKVLYLVFQPPVFLLMTIFYLVYSITAIKFLQAKDASSIALKLLLCLVGHGCRIPRGQKAHILFLIWIWFAYLMNSFYQSSLYSLITHPVKEYQIANENDLTAYNIKPCITSPLLGFYSIEYKEAFAMNQNSLDCTNITSFLETVSNSYELYTLCQKTIYNFYKRMYYDKYGQSKLYAFDKPYSKVIMAMFFYKGFPVTEKMMKVVNYLHETGLIKKSITDQEYALNFKHKFQDKEFQYMIVIPWYTLAAGYTIATITLVIEIVYKKKGLNKASSQ</sequence>
<organism evidence="10 11">
    <name type="scientific">Trichoplusia ni</name>
    <name type="common">Cabbage looper</name>
    <dbReference type="NCBI Taxonomy" id="7111"/>
    <lineage>
        <taxon>Eukaryota</taxon>
        <taxon>Metazoa</taxon>
        <taxon>Ecdysozoa</taxon>
        <taxon>Arthropoda</taxon>
        <taxon>Hexapoda</taxon>
        <taxon>Insecta</taxon>
        <taxon>Pterygota</taxon>
        <taxon>Neoptera</taxon>
        <taxon>Endopterygota</taxon>
        <taxon>Lepidoptera</taxon>
        <taxon>Glossata</taxon>
        <taxon>Ditrysia</taxon>
        <taxon>Noctuoidea</taxon>
        <taxon>Noctuidae</taxon>
        <taxon>Plusiinae</taxon>
        <taxon>Trichoplusia</taxon>
    </lineage>
</organism>